<organism evidence="3 4">
    <name type="scientific">Symbiobacterium thermophilum</name>
    <dbReference type="NCBI Taxonomy" id="2734"/>
    <lineage>
        <taxon>Bacteria</taxon>
        <taxon>Bacillati</taxon>
        <taxon>Bacillota</taxon>
        <taxon>Clostridia</taxon>
        <taxon>Eubacteriales</taxon>
        <taxon>Symbiobacteriaceae</taxon>
        <taxon>Symbiobacterium</taxon>
    </lineage>
</organism>
<dbReference type="Pfam" id="PF08241">
    <property type="entry name" value="Methyltransf_11"/>
    <property type="match status" value="1"/>
</dbReference>
<dbReference type="InterPro" id="IPR013216">
    <property type="entry name" value="Methyltransf_11"/>
</dbReference>
<evidence type="ECO:0000313" key="4">
    <source>
        <dbReference type="Proteomes" id="UP000194267"/>
    </source>
</evidence>
<dbReference type="Proteomes" id="UP000194267">
    <property type="component" value="Unassembled WGS sequence"/>
</dbReference>
<accession>A0A1Y2T8U6</accession>
<sequence length="285" mass="32673">MRSGDDLRLATRILLSLNKLFPPPVHPFNLANQGTMRYADWQFERGHLTLEHYRPFLSPEEIMRGKTVLDIGSGAGGKTLYYATLGVKKIYGVDVVPHYEHEARALAAEKNLSDRAEFLTADATALPFPDDHFDVIIANDVMEHVAQPEAVLREAYRVLKPGGRFFTNFPPYYHPYGAHLSDVIGIPWVHAFFSEPVLIEAYRELVKDLPDAEMRLRLRLGDPETNSTRITYINRMTIKRFRRIVEESPFRIAHWRLVPLRSFLKPLAAVAPEFFMKAVVCILEK</sequence>
<dbReference type="SUPFAM" id="SSF53335">
    <property type="entry name" value="S-adenosyl-L-methionine-dependent methyltransferases"/>
    <property type="match status" value="1"/>
</dbReference>
<dbReference type="EMBL" id="LWLV01000045">
    <property type="protein sequence ID" value="OTA42186.1"/>
    <property type="molecule type" value="Genomic_DNA"/>
</dbReference>
<dbReference type="InterPro" id="IPR050447">
    <property type="entry name" value="Erg6_SMT_methyltransf"/>
</dbReference>
<dbReference type="AlphaFoldDB" id="A0A1Y2T8U6"/>
<evidence type="ECO:0000256" key="1">
    <source>
        <dbReference type="ARBA" id="ARBA00022679"/>
    </source>
</evidence>
<evidence type="ECO:0000313" key="3">
    <source>
        <dbReference type="EMBL" id="OTA42186.1"/>
    </source>
</evidence>
<keyword evidence="3" id="KW-0489">Methyltransferase</keyword>
<dbReference type="CDD" id="cd02440">
    <property type="entry name" value="AdoMet_MTases"/>
    <property type="match status" value="1"/>
</dbReference>
<protein>
    <submittedName>
        <fullName evidence="3">Methyltransferase</fullName>
    </submittedName>
</protein>
<dbReference type="PANTHER" id="PTHR44068:SF11">
    <property type="entry name" value="GERANYL DIPHOSPHATE 2-C-METHYLTRANSFERASE"/>
    <property type="match status" value="1"/>
</dbReference>
<keyword evidence="1 3" id="KW-0808">Transferase</keyword>
<dbReference type="Gene3D" id="3.40.50.150">
    <property type="entry name" value="Vaccinia Virus protein VP39"/>
    <property type="match status" value="1"/>
</dbReference>
<reference evidence="4" key="1">
    <citation type="submission" date="2016-04" db="EMBL/GenBank/DDBJ databases">
        <authorList>
            <person name="Antunes L.P."/>
            <person name="Martins L.F."/>
            <person name="Pereira R.V."/>
            <person name="Thomas A.M."/>
            <person name="Barbosa D."/>
            <person name="Nascimento L."/>
            <person name="Silva G.M."/>
            <person name="Condomitti G.W."/>
            <person name="Digiampietri L.A."/>
            <person name="Lombardi K.C."/>
            <person name="Ramos P.L."/>
            <person name="Quaggio R.B."/>
            <person name="Oliveira J.C."/>
            <person name="Pascon R.C."/>
            <person name="Cruz J.B."/>
            <person name="Silva A.M."/>
            <person name="Setubal J.C."/>
        </authorList>
    </citation>
    <scope>NUCLEOTIDE SEQUENCE [LARGE SCALE GENOMIC DNA]</scope>
</reference>
<evidence type="ECO:0000259" key="2">
    <source>
        <dbReference type="Pfam" id="PF08241"/>
    </source>
</evidence>
<gene>
    <name evidence="3" type="ORF">A6D92_00975</name>
</gene>
<proteinExistence type="predicted"/>
<dbReference type="InterPro" id="IPR029063">
    <property type="entry name" value="SAM-dependent_MTases_sf"/>
</dbReference>
<dbReference type="GO" id="GO:0032259">
    <property type="term" value="P:methylation"/>
    <property type="evidence" value="ECO:0007669"/>
    <property type="project" value="UniProtKB-KW"/>
</dbReference>
<dbReference type="PANTHER" id="PTHR44068">
    <property type="entry name" value="ZGC:194242"/>
    <property type="match status" value="1"/>
</dbReference>
<comment type="caution">
    <text evidence="3">The sequence shown here is derived from an EMBL/GenBank/DDBJ whole genome shotgun (WGS) entry which is preliminary data.</text>
</comment>
<dbReference type="GO" id="GO:0008757">
    <property type="term" value="F:S-adenosylmethionine-dependent methyltransferase activity"/>
    <property type="evidence" value="ECO:0007669"/>
    <property type="project" value="InterPro"/>
</dbReference>
<name>A0A1Y2T8U6_SYMTR</name>
<feature type="domain" description="Methyltransferase type 11" evidence="2">
    <location>
        <begin position="69"/>
        <end position="166"/>
    </location>
</feature>